<sequence length="297" mass="33138">MPSYNPCLPEDLIRRFKSDPHHKSTLIFSKCVETLRLEVLVRSPNRGSQDREVSLAEPEEKDRRLQPILDSLTGLLKNLQNFQLGARKTYLHLALKRVDLPLAYEMIRMGVTIDIKDKDGVTPLLYALATLRGLQASLETVTDPSFSRSSLRNVPKVMQDSLKPAHIKKMEEIIARIAILLIEQHADLDTEAFGWTPLFLTVLAQQWDLVKLLLLHGVHRPDLHDSRISPPDRHQLSSLMNEVKAANPRPPRPCPCWSGKPSPNATTLLLSPILTTSSAVVVSTGPLVLVAENVVSG</sequence>
<proteinExistence type="predicted"/>
<evidence type="ECO:0000313" key="2">
    <source>
        <dbReference type="Proteomes" id="UP000559256"/>
    </source>
</evidence>
<evidence type="ECO:0000313" key="1">
    <source>
        <dbReference type="EMBL" id="KAF5368986.1"/>
    </source>
</evidence>
<gene>
    <name evidence="1" type="ORF">D9758_002887</name>
</gene>
<dbReference type="OrthoDB" id="432970at2759"/>
<organism evidence="1 2">
    <name type="scientific">Tetrapyrgos nigripes</name>
    <dbReference type="NCBI Taxonomy" id="182062"/>
    <lineage>
        <taxon>Eukaryota</taxon>
        <taxon>Fungi</taxon>
        <taxon>Dikarya</taxon>
        <taxon>Basidiomycota</taxon>
        <taxon>Agaricomycotina</taxon>
        <taxon>Agaricomycetes</taxon>
        <taxon>Agaricomycetidae</taxon>
        <taxon>Agaricales</taxon>
        <taxon>Marasmiineae</taxon>
        <taxon>Marasmiaceae</taxon>
        <taxon>Tetrapyrgos</taxon>
    </lineage>
</organism>
<dbReference type="SUPFAM" id="SSF48403">
    <property type="entry name" value="Ankyrin repeat"/>
    <property type="match status" value="1"/>
</dbReference>
<dbReference type="InterPro" id="IPR002110">
    <property type="entry name" value="Ankyrin_rpt"/>
</dbReference>
<dbReference type="SMART" id="SM00248">
    <property type="entry name" value="ANK"/>
    <property type="match status" value="2"/>
</dbReference>
<dbReference type="InterPro" id="IPR036770">
    <property type="entry name" value="Ankyrin_rpt-contain_sf"/>
</dbReference>
<dbReference type="Gene3D" id="1.25.40.20">
    <property type="entry name" value="Ankyrin repeat-containing domain"/>
    <property type="match status" value="1"/>
</dbReference>
<comment type="caution">
    <text evidence="1">The sequence shown here is derived from an EMBL/GenBank/DDBJ whole genome shotgun (WGS) entry which is preliminary data.</text>
</comment>
<name>A0A8H5GPR8_9AGAR</name>
<accession>A0A8H5GPR8</accession>
<dbReference type="EMBL" id="JAACJM010000014">
    <property type="protein sequence ID" value="KAF5368986.1"/>
    <property type="molecule type" value="Genomic_DNA"/>
</dbReference>
<dbReference type="AlphaFoldDB" id="A0A8H5GPR8"/>
<protein>
    <submittedName>
        <fullName evidence="1">Uncharacterized protein</fullName>
    </submittedName>
</protein>
<reference evidence="1 2" key="1">
    <citation type="journal article" date="2020" name="ISME J.">
        <title>Uncovering the hidden diversity of litter-decomposition mechanisms in mushroom-forming fungi.</title>
        <authorList>
            <person name="Floudas D."/>
            <person name="Bentzer J."/>
            <person name="Ahren D."/>
            <person name="Johansson T."/>
            <person name="Persson P."/>
            <person name="Tunlid A."/>
        </authorList>
    </citation>
    <scope>NUCLEOTIDE SEQUENCE [LARGE SCALE GENOMIC DNA]</scope>
    <source>
        <strain evidence="1 2">CBS 291.85</strain>
    </source>
</reference>
<keyword evidence="2" id="KW-1185">Reference proteome</keyword>
<dbReference type="Proteomes" id="UP000559256">
    <property type="component" value="Unassembled WGS sequence"/>
</dbReference>